<dbReference type="GO" id="GO:0005615">
    <property type="term" value="C:extracellular space"/>
    <property type="evidence" value="ECO:0007669"/>
    <property type="project" value="TreeGrafter"/>
</dbReference>
<proteinExistence type="predicted"/>
<dbReference type="PANTHER" id="PTHR19143">
    <property type="entry name" value="FIBRINOGEN/TENASCIN/ANGIOPOEITIN"/>
    <property type="match status" value="1"/>
</dbReference>
<dbReference type="AlphaFoldDB" id="A0A8B6G0N5"/>
<dbReference type="SMART" id="SM00186">
    <property type="entry name" value="FBG"/>
    <property type="match status" value="1"/>
</dbReference>
<organism evidence="2 3">
    <name type="scientific">Mytilus galloprovincialis</name>
    <name type="common">Mediterranean mussel</name>
    <dbReference type="NCBI Taxonomy" id="29158"/>
    <lineage>
        <taxon>Eukaryota</taxon>
        <taxon>Metazoa</taxon>
        <taxon>Spiralia</taxon>
        <taxon>Lophotrochozoa</taxon>
        <taxon>Mollusca</taxon>
        <taxon>Bivalvia</taxon>
        <taxon>Autobranchia</taxon>
        <taxon>Pteriomorphia</taxon>
        <taxon>Mytilida</taxon>
        <taxon>Mytiloidea</taxon>
        <taxon>Mytilidae</taxon>
        <taxon>Mytilinae</taxon>
        <taxon>Mytilus</taxon>
    </lineage>
</organism>
<dbReference type="Gene3D" id="3.90.215.10">
    <property type="entry name" value="Gamma Fibrinogen, chain A, domain 1"/>
    <property type="match status" value="1"/>
</dbReference>
<dbReference type="PROSITE" id="PS51406">
    <property type="entry name" value="FIBRINOGEN_C_2"/>
    <property type="match status" value="1"/>
</dbReference>
<sequence>MAENDSCHNVAKCQDDELCRKDSMGTIFGKRSAGLGHVLCHHCCTENVCNTAFTCTDNFKAPTLSCMYCSGIDMIDKCNTTITCTNDEVCFLQKYRTPMNQVKFDLGCKRSTAKECVDTLFCNHGVCKCDRIDYWTGRNCSTRKNIHSSCIKTDECKDFLYCINRSCSCFVPSNNFWNGTICVPKKIQGQTCSSSEECIGLLYCISNDHQSVNKTICRKAPKECADISFVQNDVFTIYPKDEHPKLAFCVIEAGLKWTVIQRRVNGSVDFKRYWQEYKEGFGNIHGEFWLGNDAIHSISWNGRHKLRVDLEVISRKKYYAEYSTFRVDDEKSNYLLHVTGYSGTAEE</sequence>
<dbReference type="InterPro" id="IPR002181">
    <property type="entry name" value="Fibrinogen_a/b/g_C_dom"/>
</dbReference>
<dbReference type="InterPro" id="IPR050373">
    <property type="entry name" value="Fibrinogen_C-term_domain"/>
</dbReference>
<dbReference type="Pfam" id="PF00147">
    <property type="entry name" value="Fibrinogen_C"/>
    <property type="match status" value="1"/>
</dbReference>
<dbReference type="SUPFAM" id="SSF56496">
    <property type="entry name" value="Fibrinogen C-terminal domain-like"/>
    <property type="match status" value="1"/>
</dbReference>
<name>A0A8B6G0N5_MYTGA</name>
<reference evidence="2" key="1">
    <citation type="submission" date="2018-11" db="EMBL/GenBank/DDBJ databases">
        <authorList>
            <person name="Alioto T."/>
            <person name="Alioto T."/>
        </authorList>
    </citation>
    <scope>NUCLEOTIDE SEQUENCE</scope>
</reference>
<accession>A0A8B6G0N5</accession>
<dbReference type="InterPro" id="IPR036056">
    <property type="entry name" value="Fibrinogen-like_C"/>
</dbReference>
<dbReference type="Proteomes" id="UP000596742">
    <property type="component" value="Unassembled WGS sequence"/>
</dbReference>
<protein>
    <recommendedName>
        <fullName evidence="1">Fibrinogen C-terminal domain-containing protein</fullName>
    </recommendedName>
</protein>
<feature type="domain" description="Fibrinogen C-terminal" evidence="1">
    <location>
        <begin position="215"/>
        <end position="347"/>
    </location>
</feature>
<comment type="caution">
    <text evidence="2">The sequence shown here is derived from an EMBL/GenBank/DDBJ whole genome shotgun (WGS) entry which is preliminary data.</text>
</comment>
<dbReference type="EMBL" id="UYJE01007686">
    <property type="protein sequence ID" value="VDI57055.1"/>
    <property type="molecule type" value="Genomic_DNA"/>
</dbReference>
<dbReference type="OrthoDB" id="6121324at2759"/>
<keyword evidence="3" id="KW-1185">Reference proteome</keyword>
<gene>
    <name evidence="2" type="ORF">MGAL_10B081072</name>
</gene>
<evidence type="ECO:0000313" key="3">
    <source>
        <dbReference type="Proteomes" id="UP000596742"/>
    </source>
</evidence>
<evidence type="ECO:0000259" key="1">
    <source>
        <dbReference type="PROSITE" id="PS51406"/>
    </source>
</evidence>
<dbReference type="InterPro" id="IPR014716">
    <property type="entry name" value="Fibrinogen_a/b/g_C_1"/>
</dbReference>
<evidence type="ECO:0000313" key="2">
    <source>
        <dbReference type="EMBL" id="VDI57055.1"/>
    </source>
</evidence>